<reference evidence="1" key="2">
    <citation type="journal article" date="2015" name="Data Brief">
        <title>Shoot transcriptome of the giant reed, Arundo donax.</title>
        <authorList>
            <person name="Barrero R.A."/>
            <person name="Guerrero F.D."/>
            <person name="Moolhuijzen P."/>
            <person name="Goolsby J.A."/>
            <person name="Tidwell J."/>
            <person name="Bellgard S.E."/>
            <person name="Bellgard M.I."/>
        </authorList>
    </citation>
    <scope>NUCLEOTIDE SEQUENCE</scope>
    <source>
        <tissue evidence="1">Shoot tissue taken approximately 20 cm above the soil surface</tissue>
    </source>
</reference>
<accession>A0A0A9B2D4</accession>
<name>A0A0A9B2D4_ARUDO</name>
<organism evidence="1">
    <name type="scientific">Arundo donax</name>
    <name type="common">Giant reed</name>
    <name type="synonym">Donax arundinaceus</name>
    <dbReference type="NCBI Taxonomy" id="35708"/>
    <lineage>
        <taxon>Eukaryota</taxon>
        <taxon>Viridiplantae</taxon>
        <taxon>Streptophyta</taxon>
        <taxon>Embryophyta</taxon>
        <taxon>Tracheophyta</taxon>
        <taxon>Spermatophyta</taxon>
        <taxon>Magnoliopsida</taxon>
        <taxon>Liliopsida</taxon>
        <taxon>Poales</taxon>
        <taxon>Poaceae</taxon>
        <taxon>PACMAD clade</taxon>
        <taxon>Arundinoideae</taxon>
        <taxon>Arundineae</taxon>
        <taxon>Arundo</taxon>
    </lineage>
</organism>
<dbReference type="AlphaFoldDB" id="A0A0A9B2D4"/>
<reference evidence="1" key="1">
    <citation type="submission" date="2014-09" db="EMBL/GenBank/DDBJ databases">
        <authorList>
            <person name="Magalhaes I.L.F."/>
            <person name="Oliveira U."/>
            <person name="Santos F.R."/>
            <person name="Vidigal T.H.D.A."/>
            <person name="Brescovit A.D."/>
            <person name="Santos A.J."/>
        </authorList>
    </citation>
    <scope>NUCLEOTIDE SEQUENCE</scope>
    <source>
        <tissue evidence="1">Shoot tissue taken approximately 20 cm above the soil surface</tissue>
    </source>
</reference>
<dbReference type="EMBL" id="GBRH01240369">
    <property type="protein sequence ID" value="JAD57526.1"/>
    <property type="molecule type" value="Transcribed_RNA"/>
</dbReference>
<sequence>MPMKSSCNLVSICTHLFVRQVPSKLLNTYGFYILKMSGHFYCSVTLKPQSLLVLKLHPVF</sequence>
<proteinExistence type="predicted"/>
<protein>
    <submittedName>
        <fullName evidence="1">Uncharacterized protein</fullName>
    </submittedName>
</protein>
<evidence type="ECO:0000313" key="1">
    <source>
        <dbReference type="EMBL" id="JAD57526.1"/>
    </source>
</evidence>